<dbReference type="EMBL" id="CAJRAY010000043">
    <property type="protein sequence ID" value="CAG5086260.1"/>
    <property type="molecule type" value="Genomic_DNA"/>
</dbReference>
<dbReference type="InterPro" id="IPR029016">
    <property type="entry name" value="GAF-like_dom_sf"/>
</dbReference>
<proteinExistence type="predicted"/>
<name>A0ABN7RZ74_THEXY</name>
<protein>
    <submittedName>
        <fullName evidence="2">Nitrogen regulation-related NreA protein</fullName>
    </submittedName>
</protein>
<dbReference type="Proteomes" id="UP000681526">
    <property type="component" value="Unassembled WGS sequence"/>
</dbReference>
<reference evidence="2 3" key="1">
    <citation type="submission" date="2021-04" db="EMBL/GenBank/DDBJ databases">
        <authorList>
            <person name="Rakotoarivonina H."/>
        </authorList>
    </citation>
    <scope>NUCLEOTIDE SEQUENCE [LARGE SCALE GENOMIC DNA]</scope>
    <source>
        <strain evidence="2 3">XE</strain>
    </source>
</reference>
<gene>
    <name evidence="2" type="primary">nreA</name>
    <name evidence="2" type="ORF">TXXE_09780</name>
</gene>
<dbReference type="RefSeq" id="WP_213484468.1">
    <property type="nucleotide sequence ID" value="NZ_CAJRAY010000043.1"/>
</dbReference>
<dbReference type="Pfam" id="PF13185">
    <property type="entry name" value="GAF_2"/>
    <property type="match status" value="1"/>
</dbReference>
<organism evidence="2 3">
    <name type="scientific">Thermobacillus xylanilyticus</name>
    <dbReference type="NCBI Taxonomy" id="76633"/>
    <lineage>
        <taxon>Bacteria</taxon>
        <taxon>Bacillati</taxon>
        <taxon>Bacillota</taxon>
        <taxon>Bacilli</taxon>
        <taxon>Bacillales</taxon>
        <taxon>Paenibacillaceae</taxon>
        <taxon>Thermobacillus</taxon>
    </lineage>
</organism>
<evidence type="ECO:0000313" key="2">
    <source>
        <dbReference type="EMBL" id="CAG5086260.1"/>
    </source>
</evidence>
<feature type="domain" description="GAF" evidence="1">
    <location>
        <begin position="7"/>
        <end position="128"/>
    </location>
</feature>
<sequence length="158" mass="17397">MENAKEAILREVKKLRRETESDFAGLGLLDPASRRVTWRVVVGSVSSRTPNMTQRPSVGLLGLAIRSGTPVCFDPSRPGSERARIEDPILLAEGLAAAVFLPVRTGCDISGVMLLGRRLTKDYDDAEIGRAVRGIKALGAREEWWRELSLEAASWPKR</sequence>
<dbReference type="SUPFAM" id="SSF55781">
    <property type="entry name" value="GAF domain-like"/>
    <property type="match status" value="1"/>
</dbReference>
<evidence type="ECO:0000259" key="1">
    <source>
        <dbReference type="Pfam" id="PF13185"/>
    </source>
</evidence>
<keyword evidence="3" id="KW-1185">Reference proteome</keyword>
<evidence type="ECO:0000313" key="3">
    <source>
        <dbReference type="Proteomes" id="UP000681526"/>
    </source>
</evidence>
<accession>A0ABN7RZ74</accession>
<comment type="caution">
    <text evidence="2">The sequence shown here is derived from an EMBL/GenBank/DDBJ whole genome shotgun (WGS) entry which is preliminary data.</text>
</comment>
<dbReference type="Gene3D" id="3.30.450.40">
    <property type="match status" value="1"/>
</dbReference>
<dbReference type="InterPro" id="IPR003018">
    <property type="entry name" value="GAF"/>
</dbReference>